<dbReference type="SUPFAM" id="SSF48452">
    <property type="entry name" value="TPR-like"/>
    <property type="match status" value="3"/>
</dbReference>
<dbReference type="EMBL" id="CP136920">
    <property type="protein sequence ID" value="WOO42715.1"/>
    <property type="molecule type" value="Genomic_DNA"/>
</dbReference>
<dbReference type="KEGG" id="puo:RZN69_06395"/>
<dbReference type="InterPro" id="IPR051012">
    <property type="entry name" value="CellSynth/LPSAsmb/PSIAsmb"/>
</dbReference>
<dbReference type="InterPro" id="IPR019734">
    <property type="entry name" value="TPR_rpt"/>
</dbReference>
<dbReference type="RefSeq" id="WP_317835241.1">
    <property type="nucleotide sequence ID" value="NZ_CP136920.1"/>
</dbReference>
<keyword evidence="1" id="KW-0677">Repeat</keyword>
<evidence type="ECO:0000256" key="2">
    <source>
        <dbReference type="ARBA" id="ARBA00022803"/>
    </source>
</evidence>
<dbReference type="SMART" id="SM00386">
    <property type="entry name" value="HAT"/>
    <property type="match status" value="3"/>
</dbReference>
<organism evidence="4 5">
    <name type="scientific">Rubellicoccus peritrichatus</name>
    <dbReference type="NCBI Taxonomy" id="3080537"/>
    <lineage>
        <taxon>Bacteria</taxon>
        <taxon>Pseudomonadati</taxon>
        <taxon>Verrucomicrobiota</taxon>
        <taxon>Opitutia</taxon>
        <taxon>Puniceicoccales</taxon>
        <taxon>Cerasicoccaceae</taxon>
        <taxon>Rubellicoccus</taxon>
    </lineage>
</organism>
<dbReference type="Gene3D" id="1.25.40.10">
    <property type="entry name" value="Tetratricopeptide repeat domain"/>
    <property type="match status" value="3"/>
</dbReference>
<evidence type="ECO:0000313" key="5">
    <source>
        <dbReference type="Proteomes" id="UP001304300"/>
    </source>
</evidence>
<name>A0AAQ3LF16_9BACT</name>
<keyword evidence="2 3" id="KW-0802">TPR repeat</keyword>
<reference evidence="4 5" key="1">
    <citation type="submission" date="2023-10" db="EMBL/GenBank/DDBJ databases">
        <title>Rubellicoccus peritrichatus gen. nov., sp. nov., isolated from an algae of coral reef tank.</title>
        <authorList>
            <person name="Luo J."/>
        </authorList>
    </citation>
    <scope>NUCLEOTIDE SEQUENCE [LARGE SCALE GENOMIC DNA]</scope>
    <source>
        <strain evidence="4 5">CR14</strain>
    </source>
</reference>
<dbReference type="GO" id="GO:0006396">
    <property type="term" value="P:RNA processing"/>
    <property type="evidence" value="ECO:0007669"/>
    <property type="project" value="InterPro"/>
</dbReference>
<protein>
    <submittedName>
        <fullName evidence="4">Tetratricopeptide repeat protein</fullName>
    </submittedName>
</protein>
<feature type="repeat" description="TPR" evidence="3">
    <location>
        <begin position="190"/>
        <end position="223"/>
    </location>
</feature>
<proteinExistence type="predicted"/>
<dbReference type="AlphaFoldDB" id="A0AAQ3LF16"/>
<dbReference type="PROSITE" id="PS50293">
    <property type="entry name" value="TPR_REGION"/>
    <property type="match status" value="1"/>
</dbReference>
<feature type="repeat" description="TPR" evidence="3">
    <location>
        <begin position="88"/>
        <end position="121"/>
    </location>
</feature>
<dbReference type="Pfam" id="PF14559">
    <property type="entry name" value="TPR_19"/>
    <property type="match status" value="1"/>
</dbReference>
<evidence type="ECO:0000313" key="4">
    <source>
        <dbReference type="EMBL" id="WOO42715.1"/>
    </source>
</evidence>
<accession>A0AAQ3LF16</accession>
<dbReference type="SMART" id="SM00028">
    <property type="entry name" value="TPR"/>
    <property type="match status" value="8"/>
</dbReference>
<dbReference type="PANTHER" id="PTHR45586">
    <property type="entry name" value="TPR REPEAT-CONTAINING PROTEIN PA4667"/>
    <property type="match status" value="1"/>
</dbReference>
<feature type="repeat" description="TPR" evidence="3">
    <location>
        <begin position="156"/>
        <end position="189"/>
    </location>
</feature>
<dbReference type="InterPro" id="IPR011990">
    <property type="entry name" value="TPR-like_helical_dom_sf"/>
</dbReference>
<evidence type="ECO:0000256" key="3">
    <source>
        <dbReference type="PROSITE-ProRule" id="PRU00339"/>
    </source>
</evidence>
<dbReference type="Pfam" id="PF13181">
    <property type="entry name" value="TPR_8"/>
    <property type="match status" value="1"/>
</dbReference>
<dbReference type="InterPro" id="IPR003107">
    <property type="entry name" value="HAT"/>
</dbReference>
<dbReference type="Pfam" id="PF13432">
    <property type="entry name" value="TPR_16"/>
    <property type="match status" value="2"/>
</dbReference>
<dbReference type="Proteomes" id="UP001304300">
    <property type="component" value="Chromosome"/>
</dbReference>
<dbReference type="PROSITE" id="PS50005">
    <property type="entry name" value="TPR"/>
    <property type="match status" value="4"/>
</dbReference>
<gene>
    <name evidence="4" type="ORF">RZN69_06395</name>
</gene>
<feature type="repeat" description="TPR" evidence="3">
    <location>
        <begin position="401"/>
        <end position="434"/>
    </location>
</feature>
<dbReference type="PANTHER" id="PTHR45586:SF1">
    <property type="entry name" value="LIPOPOLYSACCHARIDE ASSEMBLY PROTEIN B"/>
    <property type="match status" value="1"/>
</dbReference>
<sequence length="451" mass="50661">MKKFFYIYLLLVPFILDAQRGPLWETSWQNPEFIKRFTGSYGFDGPREPTITRDEQQLFTEISQLLKQNNLATASARLQASINADSSAALNYTLGNIFFQSGQLPAAEQSYRDALRKFPGFVRAQKNLGLTLMQAGRFDEAQPYLIKTIEGEGGDGSVYSMLAYTYFNDERYSSALQAYEEALLYDPDNVEWQIGLAQALYATEQYKEAAAAFEELLQANPEREELWLMQANAWLSLDEPERAAANLEVVRRLGRASSQALVLLGDIYISDGMAGLAAIAYEEAFSSDNPPGANEALRAASLFADRGSWDQAQQIMGVIEQNYQAKLDAKQASEFLNLKAQVAMALGDSENAALTLRSLLDRDPMNAKALLMLAEYEWMQGEIEEAELLYERAARVPEKEVDAYVQHARMLVAQKDYAAAERLLKKAQTLEPRENVARYLDGVERARKSSY</sequence>
<evidence type="ECO:0000256" key="1">
    <source>
        <dbReference type="ARBA" id="ARBA00022737"/>
    </source>
</evidence>
<keyword evidence="5" id="KW-1185">Reference proteome</keyword>